<dbReference type="EMBL" id="CM056813">
    <property type="protein sequence ID" value="KAJ8642285.1"/>
    <property type="molecule type" value="Genomic_DNA"/>
</dbReference>
<evidence type="ECO:0000313" key="2">
    <source>
        <dbReference type="Proteomes" id="UP001234297"/>
    </source>
</evidence>
<dbReference type="Proteomes" id="UP001234297">
    <property type="component" value="Chromosome 5"/>
</dbReference>
<organism evidence="1 2">
    <name type="scientific">Persea americana</name>
    <name type="common">Avocado</name>
    <dbReference type="NCBI Taxonomy" id="3435"/>
    <lineage>
        <taxon>Eukaryota</taxon>
        <taxon>Viridiplantae</taxon>
        <taxon>Streptophyta</taxon>
        <taxon>Embryophyta</taxon>
        <taxon>Tracheophyta</taxon>
        <taxon>Spermatophyta</taxon>
        <taxon>Magnoliopsida</taxon>
        <taxon>Magnoliidae</taxon>
        <taxon>Laurales</taxon>
        <taxon>Lauraceae</taxon>
        <taxon>Persea</taxon>
    </lineage>
</organism>
<keyword evidence="2" id="KW-1185">Reference proteome</keyword>
<name>A0ACC2M9H1_PERAE</name>
<evidence type="ECO:0000313" key="1">
    <source>
        <dbReference type="EMBL" id="KAJ8642285.1"/>
    </source>
</evidence>
<proteinExistence type="predicted"/>
<accession>A0ACC2M9H1</accession>
<sequence length="90" mass="10144">MLKVLKFHLRIFTQLEIRTDDGGIPVSSNGLFHFFSIWKVFSDQLKAINDEGMNVATAFHEGETLHPLLNRFLSNSRLRTSVQLGGAGQQ</sequence>
<gene>
    <name evidence="1" type="ORF">MRB53_018979</name>
</gene>
<comment type="caution">
    <text evidence="1">The sequence shown here is derived from an EMBL/GenBank/DDBJ whole genome shotgun (WGS) entry which is preliminary data.</text>
</comment>
<reference evidence="1 2" key="1">
    <citation type="journal article" date="2022" name="Hortic Res">
        <title>A haplotype resolved chromosomal level avocado genome allows analysis of novel avocado genes.</title>
        <authorList>
            <person name="Nath O."/>
            <person name="Fletcher S.J."/>
            <person name="Hayward A."/>
            <person name="Shaw L.M."/>
            <person name="Masouleh A.K."/>
            <person name="Furtado A."/>
            <person name="Henry R.J."/>
            <person name="Mitter N."/>
        </authorList>
    </citation>
    <scope>NUCLEOTIDE SEQUENCE [LARGE SCALE GENOMIC DNA]</scope>
    <source>
        <strain evidence="2">cv. Hass</strain>
    </source>
</reference>
<protein>
    <submittedName>
        <fullName evidence="1">Uncharacterized protein</fullName>
    </submittedName>
</protein>